<dbReference type="Pfam" id="PF00535">
    <property type="entry name" value="Glycos_transf_2"/>
    <property type="match status" value="1"/>
</dbReference>
<feature type="domain" description="Glycosyltransferase 2-like" evidence="2">
    <location>
        <begin position="526"/>
        <end position="639"/>
    </location>
</feature>
<dbReference type="SUPFAM" id="SSF53448">
    <property type="entry name" value="Nucleotide-diphospho-sugar transferases"/>
    <property type="match status" value="1"/>
</dbReference>
<protein>
    <submittedName>
        <fullName evidence="3">Glycosyltransferase family 2 protein</fullName>
    </submittedName>
</protein>
<dbReference type="InterPro" id="IPR001173">
    <property type="entry name" value="Glyco_trans_2-like"/>
</dbReference>
<evidence type="ECO:0000256" key="1">
    <source>
        <dbReference type="SAM" id="MobiDB-lite"/>
    </source>
</evidence>
<accession>A0ABV7ILJ0</accession>
<comment type="caution">
    <text evidence="3">The sequence shown here is derived from an EMBL/GenBank/DDBJ whole genome shotgun (WGS) entry which is preliminary data.</text>
</comment>
<keyword evidence="4" id="KW-1185">Reference proteome</keyword>
<dbReference type="InterPro" id="IPR029044">
    <property type="entry name" value="Nucleotide-diphossugar_trans"/>
</dbReference>
<gene>
    <name evidence="3" type="ORF">ACFOD7_19710</name>
</gene>
<dbReference type="RefSeq" id="WP_207470744.1">
    <property type="nucleotide sequence ID" value="NZ_JAFNAW010000050.1"/>
</dbReference>
<name>A0ABV7ILJ0_9RHOB</name>
<reference evidence="4" key="1">
    <citation type="journal article" date="2019" name="Int. J. Syst. Evol. Microbiol.">
        <title>The Global Catalogue of Microorganisms (GCM) 10K type strain sequencing project: providing services to taxonomists for standard genome sequencing and annotation.</title>
        <authorList>
            <consortium name="The Broad Institute Genomics Platform"/>
            <consortium name="The Broad Institute Genome Sequencing Center for Infectious Disease"/>
            <person name="Wu L."/>
            <person name="Ma J."/>
        </authorList>
    </citation>
    <scope>NUCLEOTIDE SEQUENCE [LARGE SCALE GENOMIC DNA]</scope>
    <source>
        <strain evidence="4">KCTC 52239</strain>
    </source>
</reference>
<dbReference type="PANTHER" id="PTHR43685:SF2">
    <property type="entry name" value="GLYCOSYLTRANSFERASE 2-LIKE DOMAIN-CONTAINING PROTEIN"/>
    <property type="match status" value="1"/>
</dbReference>
<evidence type="ECO:0000259" key="2">
    <source>
        <dbReference type="Pfam" id="PF00535"/>
    </source>
</evidence>
<feature type="region of interest" description="Disordered" evidence="1">
    <location>
        <begin position="111"/>
        <end position="138"/>
    </location>
</feature>
<sequence>MTAKTMIVRLARRLARRGRPGYIDHFDARRVSGWAFDPSDPATPALLSLHVDGQPELNIIADMKREDVQAAGLGPLRSGFDTTLPRRLRDGKAHQVEIRLGLDGPLLRGGTLSIPADPRRTGGSDIMDEDQEAETDGRNGEGVAFFDPAHGAITGWAKGCTQVTVRLDGGTGQVVRLEREVPGFGTGSLQGFRLAVPAEMRDGRPHRAEVVFDRAGAQLDGSPLSFTLGAERIFVEGAVLKGTDLTLTLRDSDGRPATAEGLVLLADGLPLETGAGTVAGRIEARLPADCRGLVLRNARGEMLARYAVSGNEALPDPRRELPAEALDAAGLQRARTAFEAFLADPGDRFDPVWYRWACRDAQGLETADALLGHYRDHAGIAAASPGSFFDEAAARAFYPAIADAVAAGDLPCAFALDLALGEGSLETLAGLTHEQRRVLARRDGPPPRARLLEEITARPGAPILPEPLIARQPAPVAAQAASDTVYAAWFARLSMTPDQRAELERDEHRMRRGIASAALTRAPLVTVIMPSWNRAFTIGEAIQSLIEQTYANWELIVCDDASTDRTADVVRGFDDPRIRYMKFLKSNGAGARNKGMGWARGEYIAYLDSDNIWHPQFLDMMIRRLLAAPGSAIAYAAYLDTEMVGGRVELLDVPRPAFRPVQLNSRNFMDLNSIVHHRRIYDWMGGFDNALPRLQDWDLALRYTSVFRPIFVNHVGVFYRRNVAWGQVTHLFMDSGARETVGEKTRRRLEGAHERLDIPWPERGRITILSGGTDLSPADGNRVLAENLARLAAGVTDVDLVELGGAGDEAGDDLPGLTRHPIPADLARDLPRLGRVLGTLLQGRPVLSVGLGDAQLRAMSGLHPDQVWRLHNDIEGTVLQALAGPTRFGIGAIPLALPPAEDKGSVMLALLPPLMRRSEREALRQDLADEAQKRGVTLLVAGEEGIWRVQDRSGWQAAEMDPRTGLPVLIGQCAVTICPGAVSGLDPFGFALLNALQARGVPAAVPPEPDEAQDMGFAGQWIEAGAAYEIKMDDLKWLFDKLRKLLSAGEGLARLQERSRLVHAIALHPDLARERLGHALYRLLHEPPHREVIDGR</sequence>
<dbReference type="PANTHER" id="PTHR43685">
    <property type="entry name" value="GLYCOSYLTRANSFERASE"/>
    <property type="match status" value="1"/>
</dbReference>
<dbReference type="CDD" id="cd00761">
    <property type="entry name" value="Glyco_tranf_GTA_type"/>
    <property type="match status" value="1"/>
</dbReference>
<dbReference type="Gene3D" id="3.90.550.10">
    <property type="entry name" value="Spore Coat Polysaccharide Biosynthesis Protein SpsA, Chain A"/>
    <property type="match status" value="1"/>
</dbReference>
<dbReference type="InterPro" id="IPR050834">
    <property type="entry name" value="Glycosyltransf_2"/>
</dbReference>
<proteinExistence type="predicted"/>
<organism evidence="3 4">
    <name type="scientific">Paracoccus fontiphilus</name>
    <dbReference type="NCBI Taxonomy" id="1815556"/>
    <lineage>
        <taxon>Bacteria</taxon>
        <taxon>Pseudomonadati</taxon>
        <taxon>Pseudomonadota</taxon>
        <taxon>Alphaproteobacteria</taxon>
        <taxon>Rhodobacterales</taxon>
        <taxon>Paracoccaceae</taxon>
        <taxon>Paracoccus</taxon>
    </lineage>
</organism>
<evidence type="ECO:0000313" key="4">
    <source>
        <dbReference type="Proteomes" id="UP001595557"/>
    </source>
</evidence>
<dbReference type="EMBL" id="JBHRTE010000097">
    <property type="protein sequence ID" value="MFC3170269.1"/>
    <property type="molecule type" value="Genomic_DNA"/>
</dbReference>
<evidence type="ECO:0000313" key="3">
    <source>
        <dbReference type="EMBL" id="MFC3170269.1"/>
    </source>
</evidence>
<dbReference type="Proteomes" id="UP001595557">
    <property type="component" value="Unassembled WGS sequence"/>
</dbReference>